<protein>
    <recommendedName>
        <fullName evidence="5">Lipase domain-containing protein</fullName>
    </recommendedName>
</protein>
<dbReference type="PANTHER" id="PTHR11610">
    <property type="entry name" value="LIPASE"/>
    <property type="match status" value="1"/>
</dbReference>
<evidence type="ECO:0000313" key="6">
    <source>
        <dbReference type="EMBL" id="GBN34226.1"/>
    </source>
</evidence>
<evidence type="ECO:0000259" key="5">
    <source>
        <dbReference type="Pfam" id="PF00151"/>
    </source>
</evidence>
<dbReference type="GO" id="GO:0016042">
    <property type="term" value="P:lipid catabolic process"/>
    <property type="evidence" value="ECO:0007669"/>
    <property type="project" value="TreeGrafter"/>
</dbReference>
<dbReference type="SUPFAM" id="SSF53474">
    <property type="entry name" value="alpha/beta-Hydrolases"/>
    <property type="match status" value="1"/>
</dbReference>
<proteinExistence type="inferred from homology"/>
<evidence type="ECO:0000256" key="3">
    <source>
        <dbReference type="ARBA" id="ARBA00022525"/>
    </source>
</evidence>
<keyword evidence="3" id="KW-0964">Secreted</keyword>
<evidence type="ECO:0000256" key="1">
    <source>
        <dbReference type="ARBA" id="ARBA00004613"/>
    </source>
</evidence>
<dbReference type="Gene3D" id="3.40.50.1820">
    <property type="entry name" value="alpha/beta hydrolase"/>
    <property type="match status" value="2"/>
</dbReference>
<accession>A0A4Y2N8N8</accession>
<evidence type="ECO:0000313" key="7">
    <source>
        <dbReference type="Proteomes" id="UP000499080"/>
    </source>
</evidence>
<feature type="domain" description="Lipase" evidence="5">
    <location>
        <begin position="30"/>
        <end position="131"/>
    </location>
</feature>
<dbReference type="AlphaFoldDB" id="A0A4Y2N8N8"/>
<reference evidence="6 7" key="1">
    <citation type="journal article" date="2019" name="Sci. Rep.">
        <title>Orb-weaving spider Araneus ventricosus genome elucidates the spidroin gene catalogue.</title>
        <authorList>
            <person name="Kono N."/>
            <person name="Nakamura H."/>
            <person name="Ohtoshi R."/>
            <person name="Moran D.A.P."/>
            <person name="Shinohara A."/>
            <person name="Yoshida Y."/>
            <person name="Fujiwara M."/>
            <person name="Mori M."/>
            <person name="Tomita M."/>
            <person name="Arakawa K."/>
        </authorList>
    </citation>
    <scope>NUCLEOTIDE SEQUENCE [LARGE SCALE GENOMIC DNA]</scope>
</reference>
<evidence type="ECO:0000256" key="2">
    <source>
        <dbReference type="ARBA" id="ARBA00010701"/>
    </source>
</evidence>
<evidence type="ECO:0000256" key="4">
    <source>
        <dbReference type="RuleBase" id="RU004262"/>
    </source>
</evidence>
<feature type="domain" description="Lipase" evidence="5">
    <location>
        <begin position="173"/>
        <end position="294"/>
    </location>
</feature>
<comment type="subcellular location">
    <subcellularLocation>
        <location evidence="1">Secreted</location>
    </subcellularLocation>
</comment>
<dbReference type="PRINTS" id="PR00821">
    <property type="entry name" value="TAGLIPASE"/>
</dbReference>
<feature type="non-terminal residue" evidence="6">
    <location>
        <position position="1"/>
    </location>
</feature>
<dbReference type="InterPro" id="IPR029058">
    <property type="entry name" value="AB_hydrolase_fold"/>
</dbReference>
<name>A0A4Y2N8N8_ARAVE</name>
<dbReference type="Proteomes" id="UP000499080">
    <property type="component" value="Unassembled WGS sequence"/>
</dbReference>
<dbReference type="Pfam" id="PF00151">
    <property type="entry name" value="Lipase"/>
    <property type="match status" value="2"/>
</dbReference>
<comment type="caution">
    <text evidence="6">The sequence shown here is derived from an EMBL/GenBank/DDBJ whole genome shotgun (WGS) entry which is preliminary data.</text>
</comment>
<gene>
    <name evidence="6" type="ORF">AVEN_271431_1</name>
</gene>
<dbReference type="GO" id="GO:0005615">
    <property type="term" value="C:extracellular space"/>
    <property type="evidence" value="ECO:0007669"/>
    <property type="project" value="TreeGrafter"/>
</dbReference>
<dbReference type="InterPro" id="IPR000734">
    <property type="entry name" value="TAG_lipase"/>
</dbReference>
<dbReference type="EMBL" id="BGPR01008498">
    <property type="protein sequence ID" value="GBN34226.1"/>
    <property type="molecule type" value="Genomic_DNA"/>
</dbReference>
<dbReference type="GO" id="GO:0016298">
    <property type="term" value="F:lipase activity"/>
    <property type="evidence" value="ECO:0007669"/>
    <property type="project" value="InterPro"/>
</dbReference>
<keyword evidence="7" id="KW-1185">Reference proteome</keyword>
<sequence>LDDLKAIIPTFNLSSDCKETYLMPINDFCSIVYLLFTQANRSSPCYFEPKIEEFNDCEFNRRRETKILIHGYLVKLLPGNQFELIKDALLSATDYNVIIVNWTRYNQAPYEKAVLNAKSVGTEVAKLINFLVLYEVICYGSRNLHPWSYDKDDAWTIICLLNIYAIIAEKGKETKGLGIPFPIGYINFYPNGGDEQPACVLGRNYTNTDGKIREIKSELDLAFCRHDICPLYFLYSIQSCDFLSRECDSYSKYEMRWCSSKSHPIVSMGLYARKPAGIASHSKLYLKTGKSAPFCLTKAKTGGILNEESCY</sequence>
<comment type="similarity">
    <text evidence="2 4">Belongs to the AB hydrolase superfamily. Lipase family.</text>
</comment>
<organism evidence="6 7">
    <name type="scientific">Araneus ventricosus</name>
    <name type="common">Orbweaver spider</name>
    <name type="synonym">Epeira ventricosa</name>
    <dbReference type="NCBI Taxonomy" id="182803"/>
    <lineage>
        <taxon>Eukaryota</taxon>
        <taxon>Metazoa</taxon>
        <taxon>Ecdysozoa</taxon>
        <taxon>Arthropoda</taxon>
        <taxon>Chelicerata</taxon>
        <taxon>Arachnida</taxon>
        <taxon>Araneae</taxon>
        <taxon>Araneomorphae</taxon>
        <taxon>Entelegynae</taxon>
        <taxon>Araneoidea</taxon>
        <taxon>Araneidae</taxon>
        <taxon>Araneus</taxon>
    </lineage>
</organism>
<dbReference type="InterPro" id="IPR013818">
    <property type="entry name" value="Lipase"/>
</dbReference>
<dbReference type="OrthoDB" id="6422337at2759"/>